<dbReference type="GO" id="GO:0019240">
    <property type="term" value="P:citrulline biosynthetic process"/>
    <property type="evidence" value="ECO:0007669"/>
    <property type="project" value="TreeGrafter"/>
</dbReference>
<evidence type="ECO:0000256" key="1">
    <source>
        <dbReference type="ARBA" id="ARBA00022679"/>
    </source>
</evidence>
<dbReference type="Gene3D" id="3.40.50.1370">
    <property type="entry name" value="Aspartate/ornithine carbamoyltransferase"/>
    <property type="match status" value="2"/>
</dbReference>
<dbReference type="Pfam" id="PF00185">
    <property type="entry name" value="OTCace"/>
    <property type="match status" value="1"/>
</dbReference>
<evidence type="ECO:0000259" key="2">
    <source>
        <dbReference type="Pfam" id="PF00185"/>
    </source>
</evidence>
<dbReference type="NCBIfam" id="TIGR00658">
    <property type="entry name" value="orni_carb_tr"/>
    <property type="match status" value="1"/>
</dbReference>
<dbReference type="NCBIfam" id="NF001986">
    <property type="entry name" value="PRK00779.1"/>
    <property type="match status" value="1"/>
</dbReference>
<dbReference type="PRINTS" id="PR00100">
    <property type="entry name" value="AOTCASE"/>
</dbReference>
<gene>
    <name evidence="4" type="ORF">UFOPK1392_00007</name>
    <name evidence="5" type="ORF">UFOPK3733_00213</name>
</gene>
<dbReference type="GO" id="GO:0004585">
    <property type="term" value="F:ornithine carbamoyltransferase activity"/>
    <property type="evidence" value="ECO:0007669"/>
    <property type="project" value="TreeGrafter"/>
</dbReference>
<dbReference type="InterPro" id="IPR002292">
    <property type="entry name" value="Orn/put_carbamltrans"/>
</dbReference>
<evidence type="ECO:0000313" key="5">
    <source>
        <dbReference type="EMBL" id="CAB4923402.1"/>
    </source>
</evidence>
<dbReference type="InterPro" id="IPR006131">
    <property type="entry name" value="Asp_carbamoyltransf_Asp/Orn-bd"/>
</dbReference>
<dbReference type="SUPFAM" id="SSF53671">
    <property type="entry name" value="Aspartate/ornithine carbamoyltransferase"/>
    <property type="match status" value="1"/>
</dbReference>
<accession>A0A6J5Y8U0</accession>
<dbReference type="InterPro" id="IPR006130">
    <property type="entry name" value="Asp/Orn_carbamoylTrfase"/>
</dbReference>
<protein>
    <submittedName>
        <fullName evidence="4">Unannotated protein</fullName>
    </submittedName>
</protein>
<dbReference type="EMBL" id="CAFBNC010000005">
    <property type="protein sequence ID" value="CAB4923402.1"/>
    <property type="molecule type" value="Genomic_DNA"/>
</dbReference>
<dbReference type="GO" id="GO:0042450">
    <property type="term" value="P:L-arginine biosynthetic process via ornithine"/>
    <property type="evidence" value="ECO:0007669"/>
    <property type="project" value="TreeGrafter"/>
</dbReference>
<dbReference type="PANTHER" id="PTHR45753">
    <property type="entry name" value="ORNITHINE CARBAMOYLTRANSFERASE, MITOCHONDRIAL"/>
    <property type="match status" value="1"/>
</dbReference>
<dbReference type="GO" id="GO:0016597">
    <property type="term" value="F:amino acid binding"/>
    <property type="evidence" value="ECO:0007669"/>
    <property type="project" value="InterPro"/>
</dbReference>
<proteinExistence type="predicted"/>
<organism evidence="4">
    <name type="scientific">freshwater metagenome</name>
    <dbReference type="NCBI Taxonomy" id="449393"/>
    <lineage>
        <taxon>unclassified sequences</taxon>
        <taxon>metagenomes</taxon>
        <taxon>ecological metagenomes</taxon>
    </lineage>
</organism>
<dbReference type="AlphaFoldDB" id="A0A6J5Y8U0"/>
<dbReference type="EMBL" id="CAEMXZ010000001">
    <property type="protein sequence ID" value="CAB4322273.1"/>
    <property type="molecule type" value="Genomic_DNA"/>
</dbReference>
<feature type="domain" description="Aspartate/ornithine carbamoyltransferase Asp/Orn-binding" evidence="2">
    <location>
        <begin position="145"/>
        <end position="294"/>
    </location>
</feature>
<dbReference type="Pfam" id="PF02729">
    <property type="entry name" value="OTCace_N"/>
    <property type="match status" value="1"/>
</dbReference>
<name>A0A6J5Y8U0_9ZZZZ</name>
<dbReference type="PRINTS" id="PR00102">
    <property type="entry name" value="OTCASE"/>
</dbReference>
<feature type="domain" description="Aspartate/ornithine carbamoyltransferase carbamoyl-P binding" evidence="3">
    <location>
        <begin position="2"/>
        <end position="133"/>
    </location>
</feature>
<evidence type="ECO:0000259" key="3">
    <source>
        <dbReference type="Pfam" id="PF02729"/>
    </source>
</evidence>
<dbReference type="InterPro" id="IPR006132">
    <property type="entry name" value="Asp/Orn_carbamoyltranf_P-bd"/>
</dbReference>
<dbReference type="PANTHER" id="PTHR45753:SF3">
    <property type="entry name" value="ORNITHINE TRANSCARBAMYLASE, MITOCHONDRIAL"/>
    <property type="match status" value="1"/>
</dbReference>
<evidence type="ECO:0000313" key="4">
    <source>
        <dbReference type="EMBL" id="CAB4322273.1"/>
    </source>
</evidence>
<sequence length="299" mass="32231">MRHLLEIDDLTAIELREVLALASEPISAHPLEGKGAALLFEKPSARTRNSMELAVVQLGGHPLTIRPDEVGLDTRETVEDVIRTLCCYHALIGARVFQHSMLERAVAVSSVPIVNMLSDQGHPLQGLADVLTLADEFGGADALAGRTIAYVGDGNNVARSLALAAGMLGMSVRVASPEGFELSDSDTDRIRAAGVELLCTQDPVAACVGADAVYTDVWTSMGQEAETALRLQAFSGFTVTEDLMAVTAPDSVFLHCLPAHRGEEVTHDVLESDRSRVWPQAENRMHAARGAMRWLLEQR</sequence>
<dbReference type="InterPro" id="IPR036901">
    <property type="entry name" value="Asp/Orn_carbamoylTrfase_sf"/>
</dbReference>
<dbReference type="FunFam" id="3.40.50.1370:FF:000008">
    <property type="entry name" value="Ornithine carbamoyltransferase"/>
    <property type="match status" value="1"/>
</dbReference>
<reference evidence="4" key="1">
    <citation type="submission" date="2020-05" db="EMBL/GenBank/DDBJ databases">
        <authorList>
            <person name="Chiriac C."/>
            <person name="Salcher M."/>
            <person name="Ghai R."/>
            <person name="Kavagutti S V."/>
        </authorList>
    </citation>
    <scope>NUCLEOTIDE SEQUENCE</scope>
</reference>
<keyword evidence="1" id="KW-0808">Transferase</keyword>